<organism evidence="2 3">
    <name type="scientific">Halorubrum distributum JCM 10247</name>
    <dbReference type="NCBI Taxonomy" id="1227486"/>
    <lineage>
        <taxon>Archaea</taxon>
        <taxon>Methanobacteriati</taxon>
        <taxon>Methanobacteriota</taxon>
        <taxon>Stenosarchaea group</taxon>
        <taxon>Halobacteria</taxon>
        <taxon>Halobacteriales</taxon>
        <taxon>Haloferacaceae</taxon>
        <taxon>Halorubrum</taxon>
        <taxon>Halorubrum distributum group</taxon>
    </lineage>
</organism>
<dbReference type="PATRIC" id="fig|1227486.3.peg.1185"/>
<name>M0DJP1_9EURY</name>
<protein>
    <submittedName>
        <fullName evidence="2">Uncharacterized protein</fullName>
    </submittedName>
</protein>
<feature type="transmembrane region" description="Helical" evidence="1">
    <location>
        <begin position="7"/>
        <end position="27"/>
    </location>
</feature>
<keyword evidence="1" id="KW-1133">Transmembrane helix</keyword>
<reference evidence="2 3" key="1">
    <citation type="journal article" date="2014" name="PLoS Genet.">
        <title>Phylogenetically driven sequencing of extremely halophilic archaea reveals strategies for static and dynamic osmo-response.</title>
        <authorList>
            <person name="Becker E.A."/>
            <person name="Seitzer P.M."/>
            <person name="Tritt A."/>
            <person name="Larsen D."/>
            <person name="Krusor M."/>
            <person name="Yao A.I."/>
            <person name="Wu D."/>
            <person name="Madern D."/>
            <person name="Eisen J.A."/>
            <person name="Darling A.E."/>
            <person name="Facciotti M.T."/>
        </authorList>
    </citation>
    <scope>NUCLEOTIDE SEQUENCE [LARGE SCALE GENOMIC DNA]</scope>
    <source>
        <strain evidence="2 3">JCM 10247</strain>
    </source>
</reference>
<evidence type="ECO:0000313" key="2">
    <source>
        <dbReference type="EMBL" id="ELZ34389.1"/>
    </source>
</evidence>
<keyword evidence="1" id="KW-0472">Membrane</keyword>
<accession>M0DJP1</accession>
<keyword evidence="1" id="KW-0812">Transmembrane</keyword>
<sequence length="84" mass="9252">MPHIRGTIHGVAAMVMLVVGSMLTNAIREEYELFAQMAATTTHLLVDVAELPVSREIAEVVVPLGVLMGVWVFAYELQRLSRSD</sequence>
<dbReference type="EMBL" id="AOIW01000041">
    <property type="protein sequence ID" value="ELZ34389.1"/>
    <property type="molecule type" value="Genomic_DNA"/>
</dbReference>
<dbReference type="AlphaFoldDB" id="M0DJP1"/>
<gene>
    <name evidence="2" type="ORF">C473_06337</name>
</gene>
<proteinExistence type="predicted"/>
<evidence type="ECO:0000256" key="1">
    <source>
        <dbReference type="SAM" id="Phobius"/>
    </source>
</evidence>
<evidence type="ECO:0000313" key="3">
    <source>
        <dbReference type="Proteomes" id="UP000011572"/>
    </source>
</evidence>
<comment type="caution">
    <text evidence="2">The sequence shown here is derived from an EMBL/GenBank/DDBJ whole genome shotgun (WGS) entry which is preliminary data.</text>
</comment>
<dbReference type="Proteomes" id="UP000011572">
    <property type="component" value="Unassembled WGS sequence"/>
</dbReference>
<dbReference type="RefSeq" id="WP_004598024.1">
    <property type="nucleotide sequence ID" value="NZ_AOIW01000041.1"/>
</dbReference>